<feature type="transmembrane region" description="Helical" evidence="5">
    <location>
        <begin position="197"/>
        <end position="216"/>
    </location>
</feature>
<feature type="transmembrane region" description="Helical" evidence="5">
    <location>
        <begin position="329"/>
        <end position="350"/>
    </location>
</feature>
<dbReference type="InterPro" id="IPR044880">
    <property type="entry name" value="NCX_ion-bd_dom_sf"/>
</dbReference>
<dbReference type="InterPro" id="IPR004481">
    <property type="entry name" value="K/Na/Ca-exchanger"/>
</dbReference>
<proteinExistence type="predicted"/>
<keyword evidence="3 5" id="KW-1133">Transmembrane helix</keyword>
<evidence type="ECO:0000256" key="2">
    <source>
        <dbReference type="ARBA" id="ARBA00022692"/>
    </source>
</evidence>
<protein>
    <submittedName>
        <fullName evidence="7">Inner membrane protein YrbG, predicted calcium/sodium:proton antiporter</fullName>
    </submittedName>
</protein>
<dbReference type="InterPro" id="IPR004837">
    <property type="entry name" value="NaCa_Exmemb"/>
</dbReference>
<sequence length="351" mass="38482">MALIGYSLLLLISFYILAEIGDKYFVPSLDKISKALNLSHDMAGATLMAAGSSAPEIFVAIMALFKPGDHGDLGVGTIVGSAIFNLLAIIGVAGIVKKSVIAWQPVVRDLLFYAISIIAFYLVLKNETVTLYESLAFIFMYAFYVYSVINWKKWFKYEEIDIEPIYAEEKEPKGGWKSIFRPIDATIKFIVPSPEKYILVFTISILLIAATCWVLVESAVHVSAILGVPEMVIALIVLGIGTSVPDIVSSAIVAKQGRGGMAVSNAVGSNIFDIFIGLGLPWFLKHVLLKKAVSTHIEGLEVAVGLLLGSVLLILFALLYKKWTLNKGLGYILILLYILFVVYEIVDLYVF</sequence>
<keyword evidence="2 5" id="KW-0812">Transmembrane</keyword>
<organism evidence="7">
    <name type="scientific">hydrothermal vent metagenome</name>
    <dbReference type="NCBI Taxonomy" id="652676"/>
    <lineage>
        <taxon>unclassified sequences</taxon>
        <taxon>metagenomes</taxon>
        <taxon>ecological metagenomes</taxon>
    </lineage>
</organism>
<dbReference type="GO" id="GO:0005262">
    <property type="term" value="F:calcium channel activity"/>
    <property type="evidence" value="ECO:0007669"/>
    <property type="project" value="TreeGrafter"/>
</dbReference>
<feature type="transmembrane region" description="Helical" evidence="5">
    <location>
        <begin position="130"/>
        <end position="149"/>
    </location>
</feature>
<dbReference type="EMBL" id="UOES01000196">
    <property type="protein sequence ID" value="VAW27195.1"/>
    <property type="molecule type" value="Genomic_DNA"/>
</dbReference>
<dbReference type="NCBIfam" id="TIGR00367">
    <property type="entry name" value="calcium/sodium antiporter"/>
    <property type="match status" value="1"/>
</dbReference>
<reference evidence="7" key="1">
    <citation type="submission" date="2018-06" db="EMBL/GenBank/DDBJ databases">
        <authorList>
            <person name="Zhirakovskaya E."/>
        </authorList>
    </citation>
    <scope>NUCLEOTIDE SEQUENCE</scope>
</reference>
<dbReference type="PANTHER" id="PTHR10846:SF8">
    <property type="entry name" value="INNER MEMBRANE PROTEIN YRBG"/>
    <property type="match status" value="1"/>
</dbReference>
<feature type="transmembrane region" description="Helical" evidence="5">
    <location>
        <begin position="73"/>
        <end position="94"/>
    </location>
</feature>
<dbReference type="Pfam" id="PF01699">
    <property type="entry name" value="Na_Ca_ex"/>
    <property type="match status" value="2"/>
</dbReference>
<keyword evidence="4 5" id="KW-0472">Membrane</keyword>
<evidence type="ECO:0000256" key="1">
    <source>
        <dbReference type="ARBA" id="ARBA00004141"/>
    </source>
</evidence>
<dbReference type="GO" id="GO:0006874">
    <property type="term" value="P:intracellular calcium ion homeostasis"/>
    <property type="evidence" value="ECO:0007669"/>
    <property type="project" value="TreeGrafter"/>
</dbReference>
<dbReference type="GO" id="GO:0005886">
    <property type="term" value="C:plasma membrane"/>
    <property type="evidence" value="ECO:0007669"/>
    <property type="project" value="TreeGrafter"/>
</dbReference>
<accession>A0A3B0U8E2</accession>
<feature type="transmembrane region" description="Helical" evidence="5">
    <location>
        <begin position="302"/>
        <end position="320"/>
    </location>
</feature>
<name>A0A3B0U8E2_9ZZZZ</name>
<feature type="domain" description="Sodium/calcium exchanger membrane region" evidence="6">
    <location>
        <begin position="197"/>
        <end position="345"/>
    </location>
</feature>
<dbReference type="Gene3D" id="1.20.1420.30">
    <property type="entry name" value="NCX, central ion-binding region"/>
    <property type="match status" value="2"/>
</dbReference>
<dbReference type="AlphaFoldDB" id="A0A3B0U8E2"/>
<comment type="subcellular location">
    <subcellularLocation>
        <location evidence="1">Membrane</location>
        <topology evidence="1">Multi-pass membrane protein</topology>
    </subcellularLocation>
</comment>
<evidence type="ECO:0000256" key="4">
    <source>
        <dbReference type="ARBA" id="ARBA00023136"/>
    </source>
</evidence>
<feature type="transmembrane region" description="Helical" evidence="5">
    <location>
        <begin position="106"/>
        <end position="124"/>
    </location>
</feature>
<dbReference type="PANTHER" id="PTHR10846">
    <property type="entry name" value="SODIUM/POTASSIUM/CALCIUM EXCHANGER"/>
    <property type="match status" value="1"/>
</dbReference>
<feature type="transmembrane region" description="Helical" evidence="5">
    <location>
        <begin position="262"/>
        <end position="282"/>
    </location>
</feature>
<gene>
    <name evidence="7" type="ORF">MNBD_BACTEROID06-1563</name>
</gene>
<dbReference type="GO" id="GO:0008273">
    <property type="term" value="F:calcium, potassium:sodium antiporter activity"/>
    <property type="evidence" value="ECO:0007669"/>
    <property type="project" value="TreeGrafter"/>
</dbReference>
<evidence type="ECO:0000313" key="7">
    <source>
        <dbReference type="EMBL" id="VAW27195.1"/>
    </source>
</evidence>
<feature type="domain" description="Sodium/calcium exchanger membrane region" evidence="6">
    <location>
        <begin position="7"/>
        <end position="149"/>
    </location>
</feature>
<evidence type="ECO:0000259" key="6">
    <source>
        <dbReference type="Pfam" id="PF01699"/>
    </source>
</evidence>
<evidence type="ECO:0000256" key="5">
    <source>
        <dbReference type="SAM" id="Phobius"/>
    </source>
</evidence>
<evidence type="ECO:0000256" key="3">
    <source>
        <dbReference type="ARBA" id="ARBA00022989"/>
    </source>
</evidence>